<dbReference type="Gene3D" id="1.10.150.130">
    <property type="match status" value="1"/>
</dbReference>
<comment type="similarity">
    <text evidence="1">Belongs to the 'phage' integrase family.</text>
</comment>
<evidence type="ECO:0000313" key="5">
    <source>
        <dbReference type="EMBL" id="HIV01777.1"/>
    </source>
</evidence>
<dbReference type="InterPro" id="IPR010998">
    <property type="entry name" value="Integrase_recombinase_N"/>
</dbReference>
<evidence type="ECO:0000313" key="6">
    <source>
        <dbReference type="Proteomes" id="UP000886861"/>
    </source>
</evidence>
<reference evidence="5" key="1">
    <citation type="submission" date="2020-10" db="EMBL/GenBank/DDBJ databases">
        <authorList>
            <person name="Gilroy R."/>
        </authorList>
    </citation>
    <scope>NUCLEOTIDE SEQUENCE</scope>
    <source>
        <strain evidence="5">CHK186-9395</strain>
    </source>
</reference>
<evidence type="ECO:0000256" key="3">
    <source>
        <dbReference type="ARBA" id="ARBA00023172"/>
    </source>
</evidence>
<dbReference type="EMBL" id="DVOJ01000015">
    <property type="protein sequence ID" value="HIV01777.1"/>
    <property type="molecule type" value="Genomic_DNA"/>
</dbReference>
<evidence type="ECO:0000256" key="1">
    <source>
        <dbReference type="ARBA" id="ARBA00008857"/>
    </source>
</evidence>
<reference evidence="5" key="2">
    <citation type="journal article" date="2021" name="PeerJ">
        <title>Extensive microbial diversity within the chicken gut microbiome revealed by metagenomics and culture.</title>
        <authorList>
            <person name="Gilroy R."/>
            <person name="Ravi A."/>
            <person name="Getino M."/>
            <person name="Pursley I."/>
            <person name="Horton D.L."/>
            <person name="Alikhan N.F."/>
            <person name="Baker D."/>
            <person name="Gharbi K."/>
            <person name="Hall N."/>
            <person name="Watson M."/>
            <person name="Adriaenssens E.M."/>
            <person name="Foster-Nyarko E."/>
            <person name="Jarju S."/>
            <person name="Secka A."/>
            <person name="Antonio M."/>
            <person name="Oren A."/>
            <person name="Chaudhuri R.R."/>
            <person name="La Ragione R."/>
            <person name="Hildebrand F."/>
            <person name="Pallen M.J."/>
        </authorList>
    </citation>
    <scope>NUCLEOTIDE SEQUENCE</scope>
    <source>
        <strain evidence="5">CHK186-9395</strain>
    </source>
</reference>
<evidence type="ECO:0000259" key="4">
    <source>
        <dbReference type="PROSITE" id="PS51898"/>
    </source>
</evidence>
<keyword evidence="2" id="KW-0238">DNA-binding</keyword>
<dbReference type="InterPro" id="IPR011010">
    <property type="entry name" value="DNA_brk_join_enz"/>
</dbReference>
<comment type="caution">
    <text evidence="5">The sequence shown here is derived from an EMBL/GenBank/DDBJ whole genome shotgun (WGS) entry which is preliminary data.</text>
</comment>
<dbReference type="InterPro" id="IPR013762">
    <property type="entry name" value="Integrase-like_cat_sf"/>
</dbReference>
<feature type="domain" description="Tyr recombinase" evidence="4">
    <location>
        <begin position="98"/>
        <end position="283"/>
    </location>
</feature>
<name>A0A9D1NFR0_9FIRM</name>
<dbReference type="GO" id="GO:0006310">
    <property type="term" value="P:DNA recombination"/>
    <property type="evidence" value="ECO:0007669"/>
    <property type="project" value="UniProtKB-KW"/>
</dbReference>
<dbReference type="SUPFAM" id="SSF56349">
    <property type="entry name" value="DNA breaking-rejoining enzymes"/>
    <property type="match status" value="1"/>
</dbReference>
<keyword evidence="3" id="KW-0233">DNA recombination</keyword>
<dbReference type="PROSITE" id="PS51898">
    <property type="entry name" value="TYR_RECOMBINASE"/>
    <property type="match status" value="1"/>
</dbReference>
<sequence>MKLKDIVMQYLENIKYSIKKKTYLFYLQVNDIYIVGFNKEISLSNLNEFLVSIKEKFSYSTTKLIKSLVNRSLNFAFEKGLIKEKIVITLYLKNQQIRKVQALEKQEQTKLENFIWKNNKIYYFGILLSLYTGLRLGEVLALKWQNIDIKNKLIYVDKSIGTISQHHKTLTIESSPKTQSSIREIPIPKKLLDLLKVLRKNSKSDYVIVSHNGKQIQPRAYQKSFDNLLKKLHIKHYGFHSLRHTFATRLLENGVDIKTISELLGHSSPTITLNRYCSYKFTK</sequence>
<dbReference type="PANTHER" id="PTHR30349:SF64">
    <property type="entry name" value="PROPHAGE INTEGRASE INTD-RELATED"/>
    <property type="match status" value="1"/>
</dbReference>
<dbReference type="InterPro" id="IPR002104">
    <property type="entry name" value="Integrase_catalytic"/>
</dbReference>
<dbReference type="GO" id="GO:0003677">
    <property type="term" value="F:DNA binding"/>
    <property type="evidence" value="ECO:0007669"/>
    <property type="project" value="UniProtKB-KW"/>
</dbReference>
<protein>
    <submittedName>
        <fullName evidence="5">Site-specific integrase</fullName>
    </submittedName>
</protein>
<gene>
    <name evidence="5" type="ORF">IAA62_04415</name>
</gene>
<organism evidence="5 6">
    <name type="scientific">Candidatus Caccopulliclostridium gallistercoris</name>
    <dbReference type="NCBI Taxonomy" id="2840719"/>
    <lineage>
        <taxon>Bacteria</taxon>
        <taxon>Bacillati</taxon>
        <taxon>Bacillota</taxon>
        <taxon>Clostridia</taxon>
        <taxon>Candidatus Caccopulliclostridium</taxon>
    </lineage>
</organism>
<dbReference type="Pfam" id="PF00589">
    <property type="entry name" value="Phage_integrase"/>
    <property type="match status" value="1"/>
</dbReference>
<dbReference type="InterPro" id="IPR050090">
    <property type="entry name" value="Tyrosine_recombinase_XerCD"/>
</dbReference>
<accession>A0A9D1NFR0</accession>
<dbReference type="CDD" id="cd01189">
    <property type="entry name" value="INT_ICEBs1_C_like"/>
    <property type="match status" value="1"/>
</dbReference>
<dbReference type="Proteomes" id="UP000886861">
    <property type="component" value="Unassembled WGS sequence"/>
</dbReference>
<dbReference type="PANTHER" id="PTHR30349">
    <property type="entry name" value="PHAGE INTEGRASE-RELATED"/>
    <property type="match status" value="1"/>
</dbReference>
<proteinExistence type="inferred from homology"/>
<dbReference type="GO" id="GO:0015074">
    <property type="term" value="P:DNA integration"/>
    <property type="evidence" value="ECO:0007669"/>
    <property type="project" value="InterPro"/>
</dbReference>
<dbReference type="AlphaFoldDB" id="A0A9D1NFR0"/>
<dbReference type="Gene3D" id="1.10.443.10">
    <property type="entry name" value="Intergrase catalytic core"/>
    <property type="match status" value="1"/>
</dbReference>
<evidence type="ECO:0000256" key="2">
    <source>
        <dbReference type="ARBA" id="ARBA00023125"/>
    </source>
</evidence>